<dbReference type="Gene3D" id="3.30.420.40">
    <property type="match status" value="2"/>
</dbReference>
<dbReference type="PANTHER" id="PTHR32432:SF3">
    <property type="entry name" value="ETHANOLAMINE UTILIZATION PROTEIN EUTJ"/>
    <property type="match status" value="1"/>
</dbReference>
<dbReference type="InterPro" id="IPR003494">
    <property type="entry name" value="SHS2_FtsA"/>
</dbReference>
<protein>
    <submittedName>
        <fullName evidence="2">Cell division protein FtsA</fullName>
    </submittedName>
</protein>
<dbReference type="InterPro" id="IPR050696">
    <property type="entry name" value="FtsA/MreB"/>
</dbReference>
<dbReference type="CDD" id="cd24004">
    <property type="entry name" value="ASKHA_NBD_PilM-like"/>
    <property type="match status" value="1"/>
</dbReference>
<organism evidence="2 3">
    <name type="scientific">Waltera intestinalis</name>
    <dbReference type="NCBI Taxonomy" id="2606635"/>
    <lineage>
        <taxon>Bacteria</taxon>
        <taxon>Bacillati</taxon>
        <taxon>Bacillota</taxon>
        <taxon>Clostridia</taxon>
        <taxon>Lachnospirales</taxon>
        <taxon>Lachnospiraceae</taxon>
        <taxon>Waltera</taxon>
    </lineage>
</organism>
<proteinExistence type="predicted"/>
<feature type="domain" description="SHS2" evidence="1">
    <location>
        <begin position="12"/>
        <end position="209"/>
    </location>
</feature>
<dbReference type="RefSeq" id="WP_154498168.1">
    <property type="nucleotide sequence ID" value="NZ_VUMU01000019.1"/>
</dbReference>
<dbReference type="SMART" id="SM00842">
    <property type="entry name" value="FtsA"/>
    <property type="match status" value="1"/>
</dbReference>
<dbReference type="PANTHER" id="PTHR32432">
    <property type="entry name" value="CELL DIVISION PROTEIN FTSA-RELATED"/>
    <property type="match status" value="1"/>
</dbReference>
<dbReference type="EMBL" id="VUMU01000019">
    <property type="protein sequence ID" value="MST59075.1"/>
    <property type="molecule type" value="Genomic_DNA"/>
</dbReference>
<dbReference type="AlphaFoldDB" id="A0A6L5YL74"/>
<evidence type="ECO:0000259" key="1">
    <source>
        <dbReference type="SMART" id="SM00842"/>
    </source>
</evidence>
<dbReference type="InterPro" id="IPR043129">
    <property type="entry name" value="ATPase_NBD"/>
</dbReference>
<dbReference type="GO" id="GO:0051301">
    <property type="term" value="P:cell division"/>
    <property type="evidence" value="ECO:0007669"/>
    <property type="project" value="UniProtKB-KW"/>
</dbReference>
<evidence type="ECO:0000313" key="2">
    <source>
        <dbReference type="EMBL" id="MST59075.1"/>
    </source>
</evidence>
<dbReference type="Pfam" id="PF14450">
    <property type="entry name" value="FtsA"/>
    <property type="match status" value="1"/>
</dbReference>
<gene>
    <name evidence="2" type="ORF">FYJ59_12680</name>
</gene>
<keyword evidence="3" id="KW-1185">Reference proteome</keyword>
<dbReference type="SUPFAM" id="SSF53067">
    <property type="entry name" value="Actin-like ATPase domain"/>
    <property type="match status" value="2"/>
</dbReference>
<keyword evidence="2" id="KW-0131">Cell cycle</keyword>
<keyword evidence="2" id="KW-0132">Cell division</keyword>
<accession>A0A6L5YL74</accession>
<sequence length="704" mass="78340">MEGVKEKQGQLIFGLDIGTRSIVGTVGYLNGGKFHVLAQRSKEHETRAMLDGQIHDIGKVGETISQVKEQLEEDLGRELTDVCIAAAGRVLRTVTTYVEHTFENDREIMQEDVYSLCTMGVEKAYEEFQNSNTDTDMKFYCVGYTPMRYYMNGYQMGNLEGHKAKSIAVDLIATFLPDDVVDGLYKAVEFAGLHVANLTLEPIAAIQVAIPEKFRMLNMALVDVGAGTSDISITKEGTITAYGMIPVAGDSLTDILVQHCLVEFETAEQIKRKCRTQEIIEYEDIMGLPQTITAGEVLELLDPEIERMTQMVSDTIKELNGDKPVSAVFVVGGGGMVQGYTEKLAAKLGIVKERVAIRGQEVMQTIVFELENARKDAMMVTPIGICLSYYMQSNNFIFVEFNGERVKLYDNGKLSVTDAAMQMQFPNDQLFPRRGEALLFTVNGKNRMVRGERGEAAVIRVNDEEADMYTQVHNGDRIVITPSTEGVEAVMELGSLPEMGDALAVYVNGRQISLPRTADVNGRRENEFYHICQKDDIQIRNFYTVKEIAEFLDVPLGTGIKVNDTAAQPETRVYEHFTVSWDMENPLPKESVTVPDPVEKPKNTVAEAQTDEGKNEPGVQIVQETPTVPQLPHPLTVIVNHTPITMQGKAFYVFVDVFDYIDFDLGSAASAGRSIVTNLNGRPAQYMETLTEGDVIEIYWKNLK</sequence>
<reference evidence="2 3" key="1">
    <citation type="submission" date="2019-08" db="EMBL/GenBank/DDBJ databases">
        <title>In-depth cultivation of the pig gut microbiome towards novel bacterial diversity and tailored functional studies.</title>
        <authorList>
            <person name="Wylensek D."/>
            <person name="Hitch T.C.A."/>
            <person name="Clavel T."/>
        </authorList>
    </citation>
    <scope>NUCLEOTIDE SEQUENCE [LARGE SCALE GENOMIC DNA]</scope>
    <source>
        <strain evidence="2 3">WCA3-601-WT-6H</strain>
    </source>
</reference>
<dbReference type="Proteomes" id="UP000476055">
    <property type="component" value="Unassembled WGS sequence"/>
</dbReference>
<evidence type="ECO:0000313" key="3">
    <source>
        <dbReference type="Proteomes" id="UP000476055"/>
    </source>
</evidence>
<name>A0A6L5YL74_9FIRM</name>
<comment type="caution">
    <text evidence="2">The sequence shown here is derived from an EMBL/GenBank/DDBJ whole genome shotgun (WGS) entry which is preliminary data.</text>
</comment>